<dbReference type="InterPro" id="IPR046139">
    <property type="entry name" value="DUF6141"/>
</dbReference>
<proteinExistence type="predicted"/>
<sequence length="175" mass="20620">MHSHDIMGSESTVLFREVQRFDQWWLRLLVLVPTSMVWYGAIQQLILGKAFGDNPTSDIGMSILLILFGILLPLFMYSLKLRTEVRQDGLYVRFYPFHLSFRHYPYTNINIYRVRKYSPIREYGGWGIRYGRKGMAYNVRGNCGVELEFNDGKSLLIGSQEPEELERYIHIAMRR</sequence>
<dbReference type="HOGENOM" id="CLU_112305_0_0_2"/>
<keyword evidence="1" id="KW-1133">Transmembrane helix</keyword>
<dbReference type="Proteomes" id="UP000010866">
    <property type="component" value="Chromosome"/>
</dbReference>
<accession>L0KXB2</accession>
<feature type="transmembrane region" description="Helical" evidence="1">
    <location>
        <begin position="24"/>
        <end position="47"/>
    </location>
</feature>
<keyword evidence="1" id="KW-0472">Membrane</keyword>
<protein>
    <recommendedName>
        <fullName evidence="4">Bacterial Pleckstrin homology domain-containing protein</fullName>
    </recommendedName>
</protein>
<evidence type="ECO:0000256" key="1">
    <source>
        <dbReference type="SAM" id="Phobius"/>
    </source>
</evidence>
<evidence type="ECO:0008006" key="4">
    <source>
        <dbReference type="Google" id="ProtNLM"/>
    </source>
</evidence>
<evidence type="ECO:0000313" key="2">
    <source>
        <dbReference type="EMBL" id="AGB49305.1"/>
    </source>
</evidence>
<gene>
    <name evidence="2" type="ordered locus">Metho_1070</name>
</gene>
<dbReference type="AlphaFoldDB" id="L0KXB2"/>
<reference evidence="3" key="1">
    <citation type="submission" date="2012-02" db="EMBL/GenBank/DDBJ databases">
        <title>Complete sequence of chromosome of Methanomethylovorans hollandica DSM 15978.</title>
        <authorList>
            <person name="Lucas S."/>
            <person name="Copeland A."/>
            <person name="Lapidus A."/>
            <person name="Glavina del Rio T."/>
            <person name="Dalin E."/>
            <person name="Tice H."/>
            <person name="Bruce D."/>
            <person name="Goodwin L."/>
            <person name="Pitluck S."/>
            <person name="Peters L."/>
            <person name="Mikhailova N."/>
            <person name="Held B."/>
            <person name="Kyrpides N."/>
            <person name="Mavromatis K."/>
            <person name="Ivanova N."/>
            <person name="Brettin T."/>
            <person name="Detter J.C."/>
            <person name="Han C."/>
            <person name="Larimer F."/>
            <person name="Land M."/>
            <person name="Hauser L."/>
            <person name="Markowitz V."/>
            <person name="Cheng J.-F."/>
            <person name="Hugenholtz P."/>
            <person name="Woyke T."/>
            <person name="Wu D."/>
            <person name="Spring S."/>
            <person name="Schroeder M."/>
            <person name="Brambilla E."/>
            <person name="Klenk H.-P."/>
            <person name="Eisen J.A."/>
        </authorList>
    </citation>
    <scope>NUCLEOTIDE SEQUENCE [LARGE SCALE GENOMIC DNA]</scope>
    <source>
        <strain evidence="3">DSM 15978 / NBRC 107637 / DMS1</strain>
    </source>
</reference>
<dbReference type="STRING" id="867904.Metho_1070"/>
<organism evidence="2 3">
    <name type="scientific">Methanomethylovorans hollandica (strain DSM 15978 / NBRC 107637 / DMS1)</name>
    <dbReference type="NCBI Taxonomy" id="867904"/>
    <lineage>
        <taxon>Archaea</taxon>
        <taxon>Methanobacteriati</taxon>
        <taxon>Methanobacteriota</taxon>
        <taxon>Stenosarchaea group</taxon>
        <taxon>Methanomicrobia</taxon>
        <taxon>Methanosarcinales</taxon>
        <taxon>Methanosarcinaceae</taxon>
        <taxon>Methanomethylovorans</taxon>
    </lineage>
</organism>
<name>L0KXB2_METHD</name>
<dbReference type="EMBL" id="CP003362">
    <property type="protein sequence ID" value="AGB49305.1"/>
    <property type="molecule type" value="Genomic_DNA"/>
</dbReference>
<dbReference type="KEGG" id="mhz:Metho_1070"/>
<dbReference type="Pfam" id="PF19638">
    <property type="entry name" value="DUF6141"/>
    <property type="match status" value="1"/>
</dbReference>
<keyword evidence="1" id="KW-0812">Transmembrane</keyword>
<feature type="transmembrane region" description="Helical" evidence="1">
    <location>
        <begin position="59"/>
        <end position="79"/>
    </location>
</feature>
<keyword evidence="3" id="KW-1185">Reference proteome</keyword>
<evidence type="ECO:0000313" key="3">
    <source>
        <dbReference type="Proteomes" id="UP000010866"/>
    </source>
</evidence>
<dbReference type="OrthoDB" id="132173at2157"/>